<gene>
    <name evidence="1" type="ORF">ACCO45_002010</name>
</gene>
<organism evidence="1 2">
    <name type="scientific">Purpureocillium lilacinum</name>
    <name type="common">Paecilomyces lilacinus</name>
    <dbReference type="NCBI Taxonomy" id="33203"/>
    <lineage>
        <taxon>Eukaryota</taxon>
        <taxon>Fungi</taxon>
        <taxon>Dikarya</taxon>
        <taxon>Ascomycota</taxon>
        <taxon>Pezizomycotina</taxon>
        <taxon>Sordariomycetes</taxon>
        <taxon>Hypocreomycetidae</taxon>
        <taxon>Hypocreales</taxon>
        <taxon>Ophiocordycipitaceae</taxon>
        <taxon>Purpureocillium</taxon>
    </lineage>
</organism>
<accession>A0ACC4EB86</accession>
<reference evidence="1" key="1">
    <citation type="submission" date="2024-12" db="EMBL/GenBank/DDBJ databases">
        <title>Comparative genomics and development of molecular markers within Purpureocillium lilacinum and among Purpureocillium species.</title>
        <authorList>
            <person name="Yeh Z.-Y."/>
            <person name="Ni N.-T."/>
            <person name="Lo P.-H."/>
            <person name="Mushyakhwo K."/>
            <person name="Lin C.-F."/>
            <person name="Nai Y.-S."/>
        </authorList>
    </citation>
    <scope>NUCLEOTIDE SEQUENCE</scope>
    <source>
        <strain evidence="1">NCHU-NPUST-175</strain>
    </source>
</reference>
<protein>
    <submittedName>
        <fullName evidence="1">Uncharacterized protein</fullName>
    </submittedName>
</protein>
<evidence type="ECO:0000313" key="2">
    <source>
        <dbReference type="Proteomes" id="UP001638806"/>
    </source>
</evidence>
<proteinExistence type="predicted"/>
<keyword evidence="2" id="KW-1185">Reference proteome</keyword>
<sequence length="324" mass="34106">MEDIDDRIGSAAAQPSKVASFDASFVPSARPAVSRAIPFYRDRSYYLDGWLDLSIWKSAFIEAVATGCQVFVSGSITATLFSYKTNVLGAYIGISNTVLLALFIYASAPASGGHLNPMITFSAVLVGICPLPRGVLYMCGQTLGAAAVGGLLSAAWGSERSQSVQGGGCFVNFDQITTGQVYLNEFLGSFALLYLAFGVGLDPRQAVLFGPRLGPLLVGASLGLVSFSTSGLAPGYAGAQMNPARCLAYGIVRRSMADQWIWWFGPAAASVLNAVVYHAVPPHHLELAREKSCKKAGGVECSKGDRCSIPRCDDGVLAFGHGVL</sequence>
<dbReference type="Proteomes" id="UP001638806">
    <property type="component" value="Unassembled WGS sequence"/>
</dbReference>
<name>A0ACC4EB86_PURLI</name>
<dbReference type="EMBL" id="JBGNUJ010000002">
    <property type="protein sequence ID" value="KAL3965006.1"/>
    <property type="molecule type" value="Genomic_DNA"/>
</dbReference>
<comment type="caution">
    <text evidence="1">The sequence shown here is derived from an EMBL/GenBank/DDBJ whole genome shotgun (WGS) entry which is preliminary data.</text>
</comment>
<evidence type="ECO:0000313" key="1">
    <source>
        <dbReference type="EMBL" id="KAL3965006.1"/>
    </source>
</evidence>